<evidence type="ECO:0000256" key="2">
    <source>
        <dbReference type="ARBA" id="ARBA00022722"/>
    </source>
</evidence>
<evidence type="ECO:0000256" key="10">
    <source>
        <dbReference type="ARBA" id="ARBA00023204"/>
    </source>
</evidence>
<dbReference type="Pfam" id="PF00580">
    <property type="entry name" value="UvrD-helicase"/>
    <property type="match status" value="1"/>
</dbReference>
<name>A0ABN1YQS2_9MICO</name>
<evidence type="ECO:0000256" key="6">
    <source>
        <dbReference type="ARBA" id="ARBA00022806"/>
    </source>
</evidence>
<feature type="domain" description="UvrD-like helicase C-terminal" evidence="18">
    <location>
        <begin position="368"/>
        <end position="668"/>
    </location>
</feature>
<comment type="catalytic activity">
    <reaction evidence="14">
        <text>ATP + H2O = ADP + phosphate + H(+)</text>
        <dbReference type="Rhea" id="RHEA:13065"/>
        <dbReference type="ChEBI" id="CHEBI:15377"/>
        <dbReference type="ChEBI" id="CHEBI:15378"/>
        <dbReference type="ChEBI" id="CHEBI:30616"/>
        <dbReference type="ChEBI" id="CHEBI:43474"/>
        <dbReference type="ChEBI" id="CHEBI:456216"/>
        <dbReference type="EC" id="5.6.2.4"/>
    </reaction>
</comment>
<keyword evidence="5 15" id="KW-0378">Hydrolase</keyword>
<evidence type="ECO:0000256" key="9">
    <source>
        <dbReference type="ARBA" id="ARBA00023125"/>
    </source>
</evidence>
<dbReference type="InterPro" id="IPR000212">
    <property type="entry name" value="DNA_helicase_UvrD/REP"/>
</dbReference>
<dbReference type="InterPro" id="IPR014017">
    <property type="entry name" value="DNA_helicase_UvrD-like_C"/>
</dbReference>
<comment type="catalytic activity">
    <reaction evidence="12">
        <text>Couples ATP hydrolysis with the unwinding of duplex DNA by translocating in the 3'-5' direction.</text>
        <dbReference type="EC" id="5.6.2.4"/>
    </reaction>
</comment>
<keyword evidence="9" id="KW-0238">DNA-binding</keyword>
<evidence type="ECO:0000256" key="15">
    <source>
        <dbReference type="PROSITE-ProRule" id="PRU00560"/>
    </source>
</evidence>
<dbReference type="InterPro" id="IPR038726">
    <property type="entry name" value="PDDEXK_AddAB-type"/>
</dbReference>
<dbReference type="CDD" id="cd17932">
    <property type="entry name" value="DEXQc_UvrD"/>
    <property type="match status" value="1"/>
</dbReference>
<feature type="binding site" evidence="15">
    <location>
        <begin position="56"/>
        <end position="63"/>
    </location>
    <ligand>
        <name>ATP</name>
        <dbReference type="ChEBI" id="CHEBI:30616"/>
    </ligand>
</feature>
<dbReference type="SUPFAM" id="SSF52980">
    <property type="entry name" value="Restriction endonuclease-like"/>
    <property type="match status" value="1"/>
</dbReference>
<evidence type="ECO:0000256" key="3">
    <source>
        <dbReference type="ARBA" id="ARBA00022741"/>
    </source>
</evidence>
<keyword evidence="10" id="KW-0234">DNA repair</keyword>
<dbReference type="InterPro" id="IPR027417">
    <property type="entry name" value="P-loop_NTPase"/>
</dbReference>
<dbReference type="SUPFAM" id="SSF52540">
    <property type="entry name" value="P-loop containing nucleoside triphosphate hydrolases"/>
    <property type="match status" value="1"/>
</dbReference>
<dbReference type="PROSITE" id="PS51198">
    <property type="entry name" value="UVRD_HELICASE_ATP_BIND"/>
    <property type="match status" value="1"/>
</dbReference>
<keyword evidence="4" id="KW-0227">DNA damage</keyword>
<dbReference type="Gene3D" id="1.10.10.160">
    <property type="match status" value="1"/>
</dbReference>
<keyword evidence="2" id="KW-0540">Nuclease</keyword>
<evidence type="ECO:0000256" key="12">
    <source>
        <dbReference type="ARBA" id="ARBA00034617"/>
    </source>
</evidence>
<evidence type="ECO:0000256" key="14">
    <source>
        <dbReference type="ARBA" id="ARBA00048988"/>
    </source>
</evidence>
<evidence type="ECO:0000256" key="7">
    <source>
        <dbReference type="ARBA" id="ARBA00022839"/>
    </source>
</evidence>
<evidence type="ECO:0000313" key="19">
    <source>
        <dbReference type="EMBL" id="GAA1417090.1"/>
    </source>
</evidence>
<dbReference type="Gene3D" id="1.10.486.10">
    <property type="entry name" value="PCRA, domain 4"/>
    <property type="match status" value="1"/>
</dbReference>
<dbReference type="Gene3D" id="3.40.50.300">
    <property type="entry name" value="P-loop containing nucleotide triphosphate hydrolases"/>
    <property type="match status" value="3"/>
</dbReference>
<dbReference type="Gene3D" id="3.90.320.10">
    <property type="match status" value="1"/>
</dbReference>
<protein>
    <recommendedName>
        <fullName evidence="13">DNA 3'-5' helicase</fullName>
        <ecNumber evidence="13">5.6.2.4</ecNumber>
    </recommendedName>
</protein>
<keyword evidence="20" id="KW-1185">Reference proteome</keyword>
<evidence type="ECO:0000256" key="1">
    <source>
        <dbReference type="ARBA" id="ARBA00009922"/>
    </source>
</evidence>
<evidence type="ECO:0000256" key="16">
    <source>
        <dbReference type="SAM" id="MobiDB-lite"/>
    </source>
</evidence>
<dbReference type="InterPro" id="IPR014016">
    <property type="entry name" value="UvrD-like_ATP-bd"/>
</dbReference>
<dbReference type="Proteomes" id="UP001501266">
    <property type="component" value="Unassembled WGS sequence"/>
</dbReference>
<proteinExistence type="inferred from homology"/>
<comment type="similarity">
    <text evidence="1">Belongs to the helicase family. UvrD subfamily.</text>
</comment>
<dbReference type="PANTHER" id="PTHR11070:SF55">
    <property type="entry name" value="DNA 3'-5' HELICASE"/>
    <property type="match status" value="1"/>
</dbReference>
<feature type="region of interest" description="Disordered" evidence="16">
    <location>
        <begin position="791"/>
        <end position="812"/>
    </location>
</feature>
<dbReference type="InterPro" id="IPR011335">
    <property type="entry name" value="Restrct_endonuc-II-like"/>
</dbReference>
<evidence type="ECO:0000256" key="13">
    <source>
        <dbReference type="ARBA" id="ARBA00034808"/>
    </source>
</evidence>
<keyword evidence="7" id="KW-0269">Exonuclease</keyword>
<dbReference type="InterPro" id="IPR013986">
    <property type="entry name" value="DExx_box_DNA_helicase_dom_sf"/>
</dbReference>
<evidence type="ECO:0000256" key="8">
    <source>
        <dbReference type="ARBA" id="ARBA00022840"/>
    </source>
</evidence>
<comment type="caution">
    <text evidence="19">The sequence shown here is derived from an EMBL/GenBank/DDBJ whole genome shotgun (WGS) entry which is preliminary data.</text>
</comment>
<dbReference type="EMBL" id="BAAAKK010000001">
    <property type="protein sequence ID" value="GAA1417090.1"/>
    <property type="molecule type" value="Genomic_DNA"/>
</dbReference>
<dbReference type="EC" id="5.6.2.4" evidence="13"/>
<evidence type="ECO:0000256" key="4">
    <source>
        <dbReference type="ARBA" id="ARBA00022763"/>
    </source>
</evidence>
<dbReference type="Pfam" id="PF12705">
    <property type="entry name" value="PDDEXK_1"/>
    <property type="match status" value="1"/>
</dbReference>
<gene>
    <name evidence="19" type="ORF">GCM10009640_00600</name>
</gene>
<dbReference type="PANTHER" id="PTHR11070">
    <property type="entry name" value="UVRD / RECB / PCRA DNA HELICASE FAMILY MEMBER"/>
    <property type="match status" value="1"/>
</dbReference>
<evidence type="ECO:0000259" key="18">
    <source>
        <dbReference type="PROSITE" id="PS51217"/>
    </source>
</evidence>
<feature type="domain" description="UvrD-like helicase ATP-binding" evidence="17">
    <location>
        <begin position="35"/>
        <end position="364"/>
    </location>
</feature>
<reference evidence="19 20" key="1">
    <citation type="journal article" date="2019" name="Int. J. Syst. Evol. Microbiol.">
        <title>The Global Catalogue of Microorganisms (GCM) 10K type strain sequencing project: providing services to taxonomists for standard genome sequencing and annotation.</title>
        <authorList>
            <consortium name="The Broad Institute Genomics Platform"/>
            <consortium name="The Broad Institute Genome Sequencing Center for Infectious Disease"/>
            <person name="Wu L."/>
            <person name="Ma J."/>
        </authorList>
    </citation>
    <scope>NUCLEOTIDE SEQUENCE [LARGE SCALE GENOMIC DNA]</scope>
    <source>
        <strain evidence="19 20">JCM 12398</strain>
    </source>
</reference>
<evidence type="ECO:0000313" key="20">
    <source>
        <dbReference type="Proteomes" id="UP001501266"/>
    </source>
</evidence>
<dbReference type="GO" id="GO:0004386">
    <property type="term" value="F:helicase activity"/>
    <property type="evidence" value="ECO:0007669"/>
    <property type="project" value="UniProtKB-KW"/>
</dbReference>
<dbReference type="RefSeq" id="WP_343916187.1">
    <property type="nucleotide sequence ID" value="NZ_BAAAKK010000001.1"/>
</dbReference>
<dbReference type="Pfam" id="PF13361">
    <property type="entry name" value="UvrD_C"/>
    <property type="match status" value="1"/>
</dbReference>
<dbReference type="InterPro" id="IPR011604">
    <property type="entry name" value="PDDEXK-like_dom_sf"/>
</dbReference>
<evidence type="ECO:0000256" key="5">
    <source>
        <dbReference type="ARBA" id="ARBA00022801"/>
    </source>
</evidence>
<evidence type="ECO:0000256" key="11">
    <source>
        <dbReference type="ARBA" id="ARBA00023235"/>
    </source>
</evidence>
<organism evidence="19 20">
    <name type="scientific">Agrococcus citreus</name>
    <dbReference type="NCBI Taxonomy" id="84643"/>
    <lineage>
        <taxon>Bacteria</taxon>
        <taxon>Bacillati</taxon>
        <taxon>Actinomycetota</taxon>
        <taxon>Actinomycetes</taxon>
        <taxon>Micrococcales</taxon>
        <taxon>Microbacteriaceae</taxon>
        <taxon>Agrococcus</taxon>
    </lineage>
</organism>
<keyword evidence="8 15" id="KW-0067">ATP-binding</keyword>
<dbReference type="PROSITE" id="PS51217">
    <property type="entry name" value="UVRD_HELICASE_CTER"/>
    <property type="match status" value="1"/>
</dbReference>
<sequence>MTDDRPTLDVQAEPRQRTALELAALLDRAAGREPQRPTPEQERVIEAPSAPTLVVAGAGSGKTHTMAQRVLWLVANGQAAPDEVLGLTFTRKAARELAERLDVQLALLAKAGLVDEELVRTRKPVVQTYNSFAGSLFKEWALLIGRDPDSEVLTDPAALLLALRVARASDDVRLAEIGSAAQVAERVLQLAGELGDHRVSTARLRRSGIPAAFGALRDLPGEPDAKALTKAQRDQLSDDSRRVAALDPLADLVDAFEAEKRSLGVLQFSDQVRLALDAIDAHPGAVDELRERHRFVLLDEFQDTSVLQLQLLGRIFRDAPVMAVGDPNQAIYGFRGASAGTLALFPEHFGTTTAMTLSISWRNDVEVLEIADAIARGLPPQEGVPVERLRPRDQAGPGDVTVRHLPTLEAEAAELAGWLQGHGAGSGSGDVTAAMLVRTHQQGIELADALRELGIDVIRWGGGGLLQEPAAVDLVAALRVLGRPEEGSSLVRLLAGSRWRIGVADLMALQRHARRLAGARLTDEQRARDRSAVVAEASSSIIDALDALVDADGLEGATDAGFARLREAAVLLRGLRRRAGMPLPEYVRHVEQALRLDIEVGASAHRHHAVLDAFAREAHAFAAADQRGTLDAFLAYLDALDADRGPDAPQPEPAPGAVHVLTMHAAKGLEWDVVALPRLAQSRNDPSTRGWLDWGKVPYELRGDRSLLAELRWRQPTSHGYLAERDAYREQLAEFDESERDRLAYVAVTRARRALWISGAQWYGTGPTPAKPSRLLALAAEARGVTLLEPASKLDGNPRAGTASSTVWPADPLGTRRSAVERAAAAVDAADPDASTPWDEAIDLLLADRSATPLALPTRIAASGFKDWAADPVAVARQIARPMPQEPFAATRLGTLFHGWVERRDGAIGLGDAVDDEALDEELVGIDAERLERLKRTFLASPYGDREPAETELEIHLPLAGTTVVCKIDAVYRDGDRATVVDWKTGRLPSGEADLEARQLQLALYRAAYAAHARLDPELVDAELYFVEHDRIVRPARIESLAELEARWLRAQQAVAEASAVG</sequence>
<evidence type="ECO:0000259" key="17">
    <source>
        <dbReference type="PROSITE" id="PS51198"/>
    </source>
</evidence>
<keyword evidence="11" id="KW-0413">Isomerase</keyword>
<accession>A0ABN1YQS2</accession>
<keyword evidence="3 15" id="KW-0547">Nucleotide-binding</keyword>
<keyword evidence="6 15" id="KW-0347">Helicase</keyword>